<dbReference type="PANTHER" id="PTHR19443:SF29">
    <property type="entry name" value="PHOSPHOTRANSFERASE"/>
    <property type="match status" value="1"/>
</dbReference>
<dbReference type="Pfam" id="PF03727">
    <property type="entry name" value="Hexokinase_2"/>
    <property type="match status" value="1"/>
</dbReference>
<feature type="domain" description="Hexokinase N-terminal" evidence="7">
    <location>
        <begin position="25"/>
        <end position="255"/>
    </location>
</feature>
<dbReference type="GO" id="GO:0008865">
    <property type="term" value="F:fructokinase activity"/>
    <property type="evidence" value="ECO:0007669"/>
    <property type="project" value="TreeGrafter"/>
</dbReference>
<evidence type="ECO:0000256" key="2">
    <source>
        <dbReference type="ARBA" id="ARBA00022679"/>
    </source>
</evidence>
<dbReference type="Gene3D" id="3.30.420.40">
    <property type="match status" value="1"/>
</dbReference>
<keyword evidence="10" id="KW-1185">Reference proteome</keyword>
<keyword evidence="3 6" id="KW-0547">Nucleotide-binding</keyword>
<evidence type="ECO:0000313" key="9">
    <source>
        <dbReference type="EMBL" id="KAF2083517.1"/>
    </source>
</evidence>
<dbReference type="EC" id="2.7.1.-" evidence="6"/>
<dbReference type="GO" id="GO:0005536">
    <property type="term" value="F:D-glucose binding"/>
    <property type="evidence" value="ECO:0007669"/>
    <property type="project" value="InterPro"/>
</dbReference>
<dbReference type="InterPro" id="IPR022672">
    <property type="entry name" value="Hexokinase_N"/>
</dbReference>
<dbReference type="GO" id="GO:0006006">
    <property type="term" value="P:glucose metabolic process"/>
    <property type="evidence" value="ECO:0007669"/>
    <property type="project" value="TreeGrafter"/>
</dbReference>
<dbReference type="SUPFAM" id="SSF53067">
    <property type="entry name" value="Actin-like ATPase domain"/>
    <property type="match status" value="2"/>
</dbReference>
<evidence type="ECO:0000256" key="5">
    <source>
        <dbReference type="ARBA" id="ARBA00022840"/>
    </source>
</evidence>
<dbReference type="GO" id="GO:0005739">
    <property type="term" value="C:mitochondrion"/>
    <property type="evidence" value="ECO:0007669"/>
    <property type="project" value="TreeGrafter"/>
</dbReference>
<evidence type="ECO:0000256" key="1">
    <source>
        <dbReference type="ARBA" id="ARBA00009225"/>
    </source>
</evidence>
<evidence type="ECO:0000259" key="7">
    <source>
        <dbReference type="Pfam" id="PF00349"/>
    </source>
</evidence>
<dbReference type="AlphaFoldDB" id="A0A9P4HMX8"/>
<dbReference type="InterPro" id="IPR022673">
    <property type="entry name" value="Hexokinase_C"/>
</dbReference>
<feature type="domain" description="Hexokinase C-terminal" evidence="8">
    <location>
        <begin position="267"/>
        <end position="548"/>
    </location>
</feature>
<dbReference type="GO" id="GO:0004340">
    <property type="term" value="F:glucokinase activity"/>
    <property type="evidence" value="ECO:0007669"/>
    <property type="project" value="TreeGrafter"/>
</dbReference>
<dbReference type="GO" id="GO:0001678">
    <property type="term" value="P:intracellular glucose homeostasis"/>
    <property type="evidence" value="ECO:0007669"/>
    <property type="project" value="InterPro"/>
</dbReference>
<keyword evidence="2 6" id="KW-0808">Transferase</keyword>
<dbReference type="Proteomes" id="UP000799776">
    <property type="component" value="Unassembled WGS sequence"/>
</dbReference>
<dbReference type="GO" id="GO:0005829">
    <property type="term" value="C:cytosol"/>
    <property type="evidence" value="ECO:0007669"/>
    <property type="project" value="TreeGrafter"/>
</dbReference>
<dbReference type="PROSITE" id="PS51748">
    <property type="entry name" value="HEXOKINASE_2"/>
    <property type="match status" value="1"/>
</dbReference>
<dbReference type="GO" id="GO:0006096">
    <property type="term" value="P:glycolytic process"/>
    <property type="evidence" value="ECO:0007669"/>
    <property type="project" value="UniProtKB-KW"/>
</dbReference>
<dbReference type="Pfam" id="PF00349">
    <property type="entry name" value="Hexokinase_1"/>
    <property type="match status" value="1"/>
</dbReference>
<dbReference type="GO" id="GO:0006013">
    <property type="term" value="P:mannose metabolic process"/>
    <property type="evidence" value="ECO:0007669"/>
    <property type="project" value="TreeGrafter"/>
</dbReference>
<keyword evidence="5 6" id="KW-0067">ATP-binding</keyword>
<evidence type="ECO:0000256" key="3">
    <source>
        <dbReference type="ARBA" id="ARBA00022741"/>
    </source>
</evidence>
<accession>A0A9P4HMX8</accession>
<dbReference type="GO" id="GO:0005524">
    <property type="term" value="F:ATP binding"/>
    <property type="evidence" value="ECO:0007669"/>
    <property type="project" value="UniProtKB-UniRule"/>
</dbReference>
<dbReference type="GO" id="GO:0019158">
    <property type="term" value="F:mannokinase activity"/>
    <property type="evidence" value="ECO:0007669"/>
    <property type="project" value="TreeGrafter"/>
</dbReference>
<gene>
    <name evidence="9" type="ORF">K490DRAFT_76503</name>
</gene>
<dbReference type="PRINTS" id="PR00475">
    <property type="entry name" value="HEXOKINASE"/>
</dbReference>
<evidence type="ECO:0000313" key="10">
    <source>
        <dbReference type="Proteomes" id="UP000799776"/>
    </source>
</evidence>
<evidence type="ECO:0000256" key="6">
    <source>
        <dbReference type="RuleBase" id="RU362007"/>
    </source>
</evidence>
<dbReference type="Gene3D" id="3.40.367.20">
    <property type="match status" value="1"/>
</dbReference>
<dbReference type="CDD" id="cd24000">
    <property type="entry name" value="ASKHA_NBD_HK"/>
    <property type="match status" value="1"/>
</dbReference>
<comment type="caution">
    <text evidence="9">The sequence shown here is derived from an EMBL/GenBank/DDBJ whole genome shotgun (WGS) entry which is preliminary data.</text>
</comment>
<keyword evidence="4 6" id="KW-0418">Kinase</keyword>
<dbReference type="PANTHER" id="PTHR19443">
    <property type="entry name" value="HEXOKINASE"/>
    <property type="match status" value="1"/>
</dbReference>
<sequence>MDSLGLTGHVNASLANDLEPLTRRINEKDLHILACSFAETYSCLALESTEHFLATPVTALPTGRETGKFLAIDVGGTNLRVAFVELLGEHEPGPSTLPRNEHVADMPKIRRSYEKAWPIDQHLKMDQAEDLFAWIGDCIAGVITDALEGSPAAKEELGDEVPLGITFSFPMAQTSMAEATLMAMGKGFAITSNLNLGKMLLAGYERHCGIPRTNGNAHTMTMQPPNGTIKTTALPRLRIAAITNDTVATYTSLAYSVKSSSNSRVAMGVIVGTGTNATVPMRISALHPSKRTSHESGQNGHSRDKIVINTEWTIRGSHIPLEKLGIPTKWDEALDKACEAPGFQPFEYMTGGRYLGEVVRHVLLDLLSRNSAMNVLPPALLQKDSISTVLLATSVASGSDDVLLKTLLYLFPESPSATKPFWTTETTSLLRAVALAVSDRSSALIAAAIVGLLACVGEISLDSPDGKESASQGLLATSGSAPLSEEAIAEELVVAYTGGVISHYPGYLDACQAWIDKLVRGGSSRNATKRVLLGEATDGGVIGAAVLAGPMGAGEVSHQE</sequence>
<evidence type="ECO:0000259" key="8">
    <source>
        <dbReference type="Pfam" id="PF03727"/>
    </source>
</evidence>
<dbReference type="OrthoDB" id="419537at2759"/>
<keyword evidence="6" id="KW-0324">Glycolysis</keyword>
<dbReference type="InterPro" id="IPR043129">
    <property type="entry name" value="ATPase_NBD"/>
</dbReference>
<comment type="similarity">
    <text evidence="1 6">Belongs to the hexokinase family.</text>
</comment>
<reference evidence="9" key="1">
    <citation type="journal article" date="2020" name="Stud. Mycol.">
        <title>101 Dothideomycetes genomes: a test case for predicting lifestyles and emergence of pathogens.</title>
        <authorList>
            <person name="Haridas S."/>
            <person name="Albert R."/>
            <person name="Binder M."/>
            <person name="Bloem J."/>
            <person name="Labutti K."/>
            <person name="Salamov A."/>
            <person name="Andreopoulos B."/>
            <person name="Baker S."/>
            <person name="Barry K."/>
            <person name="Bills G."/>
            <person name="Bluhm B."/>
            <person name="Cannon C."/>
            <person name="Castanera R."/>
            <person name="Culley D."/>
            <person name="Daum C."/>
            <person name="Ezra D."/>
            <person name="Gonzalez J."/>
            <person name="Henrissat B."/>
            <person name="Kuo A."/>
            <person name="Liang C."/>
            <person name="Lipzen A."/>
            <person name="Lutzoni F."/>
            <person name="Magnuson J."/>
            <person name="Mondo S."/>
            <person name="Nolan M."/>
            <person name="Ohm R."/>
            <person name="Pangilinan J."/>
            <person name="Park H.-J."/>
            <person name="Ramirez L."/>
            <person name="Alfaro M."/>
            <person name="Sun H."/>
            <person name="Tritt A."/>
            <person name="Yoshinaga Y."/>
            <person name="Zwiers L.-H."/>
            <person name="Turgeon B."/>
            <person name="Goodwin S."/>
            <person name="Spatafora J."/>
            <person name="Crous P."/>
            <person name="Grigoriev I."/>
        </authorList>
    </citation>
    <scope>NUCLEOTIDE SEQUENCE</scope>
    <source>
        <strain evidence="9">CBS 121410</strain>
    </source>
</reference>
<evidence type="ECO:0000256" key="4">
    <source>
        <dbReference type="ARBA" id="ARBA00022777"/>
    </source>
</evidence>
<organism evidence="9 10">
    <name type="scientific">Saccharata proteae CBS 121410</name>
    <dbReference type="NCBI Taxonomy" id="1314787"/>
    <lineage>
        <taxon>Eukaryota</taxon>
        <taxon>Fungi</taxon>
        <taxon>Dikarya</taxon>
        <taxon>Ascomycota</taxon>
        <taxon>Pezizomycotina</taxon>
        <taxon>Dothideomycetes</taxon>
        <taxon>Dothideomycetes incertae sedis</taxon>
        <taxon>Botryosphaeriales</taxon>
        <taxon>Saccharataceae</taxon>
        <taxon>Saccharata</taxon>
    </lineage>
</organism>
<dbReference type="EMBL" id="ML978775">
    <property type="protein sequence ID" value="KAF2083517.1"/>
    <property type="molecule type" value="Genomic_DNA"/>
</dbReference>
<name>A0A9P4HMX8_9PEZI</name>
<protein>
    <recommendedName>
        <fullName evidence="6">Phosphotransferase</fullName>
        <ecNumber evidence="6">2.7.1.-</ecNumber>
    </recommendedName>
</protein>
<proteinExistence type="inferred from homology"/>
<dbReference type="InterPro" id="IPR001312">
    <property type="entry name" value="Hexokinase"/>
</dbReference>